<name>A0A9X3CFC1_9VIBR</name>
<keyword evidence="3 6" id="KW-0808">Transferase</keyword>
<keyword evidence="2 6" id="KW-0489">Methyltransferase</keyword>
<evidence type="ECO:0000256" key="1">
    <source>
        <dbReference type="ARBA" id="ARBA00022490"/>
    </source>
</evidence>
<sequence length="239" mass="26918">MKESKNTTKDFKFKQFSVHGGQSGMPVSTDGVLLGAWSGIDGAETLLDIGTGTGLLSLMCLQRNPRLSVVAVDIEQNAYQAAKQNAEQSPWRHNIEVLHTDVLSHRFERTFSHIICNPPYFNSGEQAESKARATARHTDTLNHHDLLKRCQTLLQPNGRASFILPTFEGEQMLQFAEQSGWYISRKCIVKPSIKKAAHRLLFELSLHPIECNVSELTIHTPQGYSDEFISLTKDFYLKM</sequence>
<dbReference type="Gene3D" id="3.40.50.150">
    <property type="entry name" value="Vaccinia Virus protein VP39"/>
    <property type="match status" value="1"/>
</dbReference>
<dbReference type="EMBL" id="JAKRRX010000068">
    <property type="protein sequence ID" value="MCW8334681.1"/>
    <property type="molecule type" value="Genomic_DNA"/>
</dbReference>
<dbReference type="EC" id="2.1.1.223" evidence="6"/>
<organism evidence="8 9">
    <name type="scientific">Vibrio paucivorans</name>
    <dbReference type="NCBI Taxonomy" id="2829489"/>
    <lineage>
        <taxon>Bacteria</taxon>
        <taxon>Pseudomonadati</taxon>
        <taxon>Pseudomonadota</taxon>
        <taxon>Gammaproteobacteria</taxon>
        <taxon>Vibrionales</taxon>
        <taxon>Vibrionaceae</taxon>
        <taxon>Vibrio</taxon>
    </lineage>
</organism>
<comment type="caution">
    <text evidence="8">The sequence shown here is derived from an EMBL/GenBank/DDBJ whole genome shotgun (WGS) entry which is preliminary data.</text>
</comment>
<feature type="domain" description="Methyltransferase small" evidence="7">
    <location>
        <begin position="44"/>
        <end position="127"/>
    </location>
</feature>
<dbReference type="InterPro" id="IPR029063">
    <property type="entry name" value="SAM-dependent_MTases_sf"/>
</dbReference>
<keyword evidence="5 6" id="KW-0819">tRNA processing</keyword>
<dbReference type="InterPro" id="IPR050210">
    <property type="entry name" value="tRNA_Adenine-N(6)_MTase"/>
</dbReference>
<keyword evidence="1 6" id="KW-0963">Cytoplasm</keyword>
<dbReference type="RefSeq" id="WP_265688060.1">
    <property type="nucleotide sequence ID" value="NZ_JAKRRX010000068.1"/>
</dbReference>
<dbReference type="GO" id="GO:0003676">
    <property type="term" value="F:nucleic acid binding"/>
    <property type="evidence" value="ECO:0007669"/>
    <property type="project" value="InterPro"/>
</dbReference>
<dbReference type="Proteomes" id="UP001155586">
    <property type="component" value="Unassembled WGS sequence"/>
</dbReference>
<dbReference type="GO" id="GO:0032259">
    <property type="term" value="P:methylation"/>
    <property type="evidence" value="ECO:0007669"/>
    <property type="project" value="UniProtKB-KW"/>
</dbReference>
<protein>
    <recommendedName>
        <fullName evidence="6">tRNA1(Val) (adenine(37)-N6)-methyltransferase</fullName>
        <ecNumber evidence="6">2.1.1.223</ecNumber>
    </recommendedName>
    <alternativeName>
        <fullName evidence="6">tRNA m6A37 methyltransferase</fullName>
    </alternativeName>
</protein>
<dbReference type="PANTHER" id="PTHR47739:SF1">
    <property type="entry name" value="TRNA1(VAL) (ADENINE(37)-N6)-METHYLTRANSFERASE"/>
    <property type="match status" value="1"/>
</dbReference>
<dbReference type="SUPFAM" id="SSF53335">
    <property type="entry name" value="S-adenosyl-L-methionine-dependent methyltransferases"/>
    <property type="match status" value="1"/>
</dbReference>
<evidence type="ECO:0000259" key="7">
    <source>
        <dbReference type="Pfam" id="PF05175"/>
    </source>
</evidence>
<evidence type="ECO:0000256" key="2">
    <source>
        <dbReference type="ARBA" id="ARBA00022603"/>
    </source>
</evidence>
<dbReference type="GO" id="GO:0016430">
    <property type="term" value="F:tRNA (adenine-N6)-methyltransferase activity"/>
    <property type="evidence" value="ECO:0007669"/>
    <property type="project" value="UniProtKB-UniRule"/>
</dbReference>
<keyword evidence="4 6" id="KW-0949">S-adenosyl-L-methionine</keyword>
<comment type="function">
    <text evidence="6">Specifically methylates the adenine in position 37 of tRNA(1)(Val) (anticodon cmo5UAC).</text>
</comment>
<proteinExistence type="inferred from homology"/>
<dbReference type="InterPro" id="IPR007848">
    <property type="entry name" value="Small_mtfrase_dom"/>
</dbReference>
<evidence type="ECO:0000313" key="9">
    <source>
        <dbReference type="Proteomes" id="UP001155586"/>
    </source>
</evidence>
<dbReference type="InterPro" id="IPR022882">
    <property type="entry name" value="tRNA_adenine-N6_MeTrfase"/>
</dbReference>
<comment type="similarity">
    <text evidence="6">Belongs to the methyltransferase superfamily. tRNA (adenine-N(6)-)-methyltransferase family.</text>
</comment>
<keyword evidence="9" id="KW-1185">Reference proteome</keyword>
<dbReference type="CDD" id="cd02440">
    <property type="entry name" value="AdoMet_MTases"/>
    <property type="match status" value="1"/>
</dbReference>
<evidence type="ECO:0000256" key="3">
    <source>
        <dbReference type="ARBA" id="ARBA00022679"/>
    </source>
</evidence>
<gene>
    <name evidence="8" type="ORF">MD483_12700</name>
</gene>
<dbReference type="PROSITE" id="PS00092">
    <property type="entry name" value="N6_MTASE"/>
    <property type="match status" value="1"/>
</dbReference>
<comment type="subcellular location">
    <subcellularLocation>
        <location evidence="6">Cytoplasm</location>
    </subcellularLocation>
</comment>
<dbReference type="PANTHER" id="PTHR47739">
    <property type="entry name" value="TRNA1(VAL) (ADENINE(37)-N6)-METHYLTRANSFERASE"/>
    <property type="match status" value="1"/>
</dbReference>
<reference evidence="8" key="1">
    <citation type="submission" date="2022-02" db="EMBL/GenBank/DDBJ databases">
        <title>Vibrio sp. nov., a new bacterium isolated from Bohai sea, China.</title>
        <authorList>
            <person name="Yuan Y."/>
        </authorList>
    </citation>
    <scope>NUCLEOTIDE SEQUENCE</scope>
    <source>
        <strain evidence="8">DBSS07</strain>
    </source>
</reference>
<dbReference type="AlphaFoldDB" id="A0A9X3CFC1"/>
<evidence type="ECO:0000256" key="6">
    <source>
        <dbReference type="HAMAP-Rule" id="MF_01872"/>
    </source>
</evidence>
<comment type="catalytic activity">
    <reaction evidence="6">
        <text>adenosine(37) in tRNA1(Val) + S-adenosyl-L-methionine = N(6)-methyladenosine(37) in tRNA1(Val) + S-adenosyl-L-homocysteine + H(+)</text>
        <dbReference type="Rhea" id="RHEA:43160"/>
        <dbReference type="Rhea" id="RHEA-COMP:10369"/>
        <dbReference type="Rhea" id="RHEA-COMP:10370"/>
        <dbReference type="ChEBI" id="CHEBI:15378"/>
        <dbReference type="ChEBI" id="CHEBI:57856"/>
        <dbReference type="ChEBI" id="CHEBI:59789"/>
        <dbReference type="ChEBI" id="CHEBI:74411"/>
        <dbReference type="ChEBI" id="CHEBI:74449"/>
        <dbReference type="EC" id="2.1.1.223"/>
    </reaction>
</comment>
<evidence type="ECO:0000256" key="5">
    <source>
        <dbReference type="ARBA" id="ARBA00022694"/>
    </source>
</evidence>
<accession>A0A9X3CFC1</accession>
<dbReference type="GO" id="GO:0008033">
    <property type="term" value="P:tRNA processing"/>
    <property type="evidence" value="ECO:0007669"/>
    <property type="project" value="UniProtKB-UniRule"/>
</dbReference>
<dbReference type="HAMAP" id="MF_01872">
    <property type="entry name" value="tRNA_methyltr_YfiC"/>
    <property type="match status" value="1"/>
</dbReference>
<evidence type="ECO:0000313" key="8">
    <source>
        <dbReference type="EMBL" id="MCW8334681.1"/>
    </source>
</evidence>
<dbReference type="GO" id="GO:0005737">
    <property type="term" value="C:cytoplasm"/>
    <property type="evidence" value="ECO:0007669"/>
    <property type="project" value="UniProtKB-SubCell"/>
</dbReference>
<dbReference type="InterPro" id="IPR002052">
    <property type="entry name" value="DNA_methylase_N6_adenine_CS"/>
</dbReference>
<evidence type="ECO:0000256" key="4">
    <source>
        <dbReference type="ARBA" id="ARBA00022691"/>
    </source>
</evidence>
<dbReference type="Pfam" id="PF05175">
    <property type="entry name" value="MTS"/>
    <property type="match status" value="1"/>
</dbReference>